<dbReference type="EMBL" id="PSQE01000008">
    <property type="protein sequence ID" value="RHN41249.1"/>
    <property type="molecule type" value="Genomic_DNA"/>
</dbReference>
<organism evidence="1 2">
    <name type="scientific">Medicago truncatula</name>
    <name type="common">Barrel medic</name>
    <name type="synonym">Medicago tribuloides</name>
    <dbReference type="NCBI Taxonomy" id="3880"/>
    <lineage>
        <taxon>Eukaryota</taxon>
        <taxon>Viridiplantae</taxon>
        <taxon>Streptophyta</taxon>
        <taxon>Embryophyta</taxon>
        <taxon>Tracheophyta</taxon>
        <taxon>Spermatophyta</taxon>
        <taxon>Magnoliopsida</taxon>
        <taxon>eudicotyledons</taxon>
        <taxon>Gunneridae</taxon>
        <taxon>Pentapetalae</taxon>
        <taxon>rosids</taxon>
        <taxon>fabids</taxon>
        <taxon>Fabales</taxon>
        <taxon>Fabaceae</taxon>
        <taxon>Papilionoideae</taxon>
        <taxon>50 kb inversion clade</taxon>
        <taxon>NPAAA clade</taxon>
        <taxon>Hologalegina</taxon>
        <taxon>IRL clade</taxon>
        <taxon>Trifolieae</taxon>
        <taxon>Medicago</taxon>
    </lineage>
</organism>
<evidence type="ECO:0000313" key="1">
    <source>
        <dbReference type="EMBL" id="RHN41249.1"/>
    </source>
</evidence>
<protein>
    <submittedName>
        <fullName evidence="1">Uncharacterized protein</fullName>
    </submittedName>
</protein>
<dbReference type="Gramene" id="rna47551">
    <property type="protein sequence ID" value="RHN41249.1"/>
    <property type="gene ID" value="gene47551"/>
</dbReference>
<gene>
    <name evidence="1" type="ORF">MtrunA17_Chr8g0364071</name>
</gene>
<dbReference type="Proteomes" id="UP000265566">
    <property type="component" value="Chromosome 8"/>
</dbReference>
<name>A0A396GJF7_MEDTR</name>
<accession>A0A396GJF7</accession>
<reference evidence="2" key="1">
    <citation type="journal article" date="2018" name="Nat. Plants">
        <title>Whole-genome landscape of Medicago truncatula symbiotic genes.</title>
        <authorList>
            <person name="Pecrix Y."/>
            <person name="Staton S.E."/>
            <person name="Sallet E."/>
            <person name="Lelandais-Briere C."/>
            <person name="Moreau S."/>
            <person name="Carrere S."/>
            <person name="Blein T."/>
            <person name="Jardinaud M.F."/>
            <person name="Latrasse D."/>
            <person name="Zouine M."/>
            <person name="Zahm M."/>
            <person name="Kreplak J."/>
            <person name="Mayjonade B."/>
            <person name="Satge C."/>
            <person name="Perez M."/>
            <person name="Cauet S."/>
            <person name="Marande W."/>
            <person name="Chantry-Darmon C."/>
            <person name="Lopez-Roques C."/>
            <person name="Bouchez O."/>
            <person name="Berard A."/>
            <person name="Debelle F."/>
            <person name="Munos S."/>
            <person name="Bendahmane A."/>
            <person name="Berges H."/>
            <person name="Niebel A."/>
            <person name="Buitink J."/>
            <person name="Frugier F."/>
            <person name="Benhamed M."/>
            <person name="Crespi M."/>
            <person name="Gouzy J."/>
            <person name="Gamas P."/>
        </authorList>
    </citation>
    <scope>NUCLEOTIDE SEQUENCE [LARGE SCALE GENOMIC DNA]</scope>
    <source>
        <strain evidence="2">cv. Jemalong A17</strain>
    </source>
</reference>
<dbReference type="AlphaFoldDB" id="A0A396GJF7"/>
<sequence length="63" mass="7125">MKLWSLDPDLDLLLILNLDFLDLRYGFKKFCFTCGGFDSSDVARESLVRSRSVLAVVDINVPS</sequence>
<comment type="caution">
    <text evidence="1">The sequence shown here is derived from an EMBL/GenBank/DDBJ whole genome shotgun (WGS) entry which is preliminary data.</text>
</comment>
<evidence type="ECO:0000313" key="2">
    <source>
        <dbReference type="Proteomes" id="UP000265566"/>
    </source>
</evidence>
<proteinExistence type="predicted"/>